<dbReference type="PROSITE" id="PS50896">
    <property type="entry name" value="LISH"/>
    <property type="match status" value="1"/>
</dbReference>
<dbReference type="GO" id="GO:0005737">
    <property type="term" value="C:cytoplasm"/>
    <property type="evidence" value="ECO:0007669"/>
    <property type="project" value="UniProtKB-SubCell"/>
</dbReference>
<dbReference type="InterPro" id="IPR044063">
    <property type="entry name" value="ZF_RING_GID"/>
</dbReference>
<dbReference type="GO" id="GO:0008270">
    <property type="term" value="F:zinc ion binding"/>
    <property type="evidence" value="ECO:0007669"/>
    <property type="project" value="UniProtKB-KW"/>
</dbReference>
<dbReference type="InterPro" id="IPR045098">
    <property type="entry name" value="Fyv10_fam"/>
</dbReference>
<dbReference type="EMBL" id="UYJE01009896">
    <property type="protein sequence ID" value="VDI77842.1"/>
    <property type="molecule type" value="Genomic_DNA"/>
</dbReference>
<accession>A0A8B6HER7</accession>
<evidence type="ECO:0000256" key="9">
    <source>
        <dbReference type="ARBA" id="ARBA00029678"/>
    </source>
</evidence>
<reference evidence="13" key="1">
    <citation type="submission" date="2018-11" db="EMBL/GenBank/DDBJ databases">
        <authorList>
            <person name="Alioto T."/>
            <person name="Alioto T."/>
        </authorList>
    </citation>
    <scope>NUCLEOTIDE SEQUENCE</scope>
</reference>
<comment type="caution">
    <text evidence="13">The sequence shown here is derived from an EMBL/GenBank/DDBJ whole genome shotgun (WGS) entry which is preliminary data.</text>
</comment>
<sequence length="397" mass="45932">MADIKALEHPTLKVPYEILNKKFRSAQKTIDREISHVHTASSDIEACLEDKKKIKDVSRVIDNMVEKLCLLKRKADESINEELEAARVIKRRVDHLKEAELLHPHTKPLWHKKRLDRMLVEYFLRAGFYNTAIKLAQQSEIEDLTNIELFLTSKKIEESLQRKEVVPCLTWCYENKNKLRKMKSTLEFKLRKQEFIEHIRNSRCLEAVKHARKHFSVLEDDQKLAEVQRVMGLLAFPGCSSKSPYKDLLDENSWADLVKQFRFENFKLHQLNTDSVFTITLQAGLSALKTPKFHMGDSFRGRHHIHSNVEEFSLICNCQLNELGKGLPYSHCANSKLICAISGQALNEHNPPMALPNGHVYGYNSLNEMADGNDGRIVCPRTKEIFHIDETEKVFVM</sequence>
<dbReference type="Pfam" id="PF10607">
    <property type="entry name" value="CTLH"/>
    <property type="match status" value="1"/>
</dbReference>
<keyword evidence="8" id="KW-0265">Erythrocyte maturation</keyword>
<evidence type="ECO:0000313" key="13">
    <source>
        <dbReference type="EMBL" id="VDI77842.1"/>
    </source>
</evidence>
<keyword evidence="4" id="KW-0963">Cytoplasm</keyword>
<feature type="domain" description="RING-Gid-type" evidence="12">
    <location>
        <begin position="313"/>
        <end position="382"/>
    </location>
</feature>
<dbReference type="Proteomes" id="UP000596742">
    <property type="component" value="Unassembled WGS sequence"/>
</dbReference>
<dbReference type="InterPro" id="IPR006594">
    <property type="entry name" value="LisH"/>
</dbReference>
<keyword evidence="5" id="KW-0479">Metal-binding</keyword>
<evidence type="ECO:0000256" key="1">
    <source>
        <dbReference type="ARBA" id="ARBA00004109"/>
    </source>
</evidence>
<dbReference type="AlphaFoldDB" id="A0A8B6HER7"/>
<dbReference type="GO" id="GO:0034657">
    <property type="term" value="C:GID complex"/>
    <property type="evidence" value="ECO:0007669"/>
    <property type="project" value="TreeGrafter"/>
</dbReference>
<gene>
    <name evidence="13" type="ORF">MGAL_10B053946</name>
</gene>
<name>A0A8B6HER7_MYTGA</name>
<dbReference type="InterPro" id="IPR013144">
    <property type="entry name" value="CRA_dom"/>
</dbReference>
<dbReference type="PANTHER" id="PTHR12170:SF2">
    <property type="entry name" value="E3 UBIQUITIN-PROTEIN TRANSFERASE MAEA"/>
    <property type="match status" value="1"/>
</dbReference>
<feature type="zinc finger region" description="RING-Gid-type" evidence="10">
    <location>
        <begin position="313"/>
        <end position="382"/>
    </location>
</feature>
<protein>
    <recommendedName>
        <fullName evidence="3">E3 ubiquitin-protein transferase MAEA</fullName>
    </recommendedName>
    <alternativeName>
        <fullName evidence="9">Macrophage erythroblast attacher</fullName>
    </alternativeName>
</protein>
<evidence type="ECO:0000256" key="5">
    <source>
        <dbReference type="ARBA" id="ARBA00022723"/>
    </source>
</evidence>
<dbReference type="SMART" id="SM00757">
    <property type="entry name" value="CRA"/>
    <property type="match status" value="1"/>
</dbReference>
<evidence type="ECO:0000259" key="12">
    <source>
        <dbReference type="PROSITE" id="PS51867"/>
    </source>
</evidence>
<dbReference type="PROSITE" id="PS50897">
    <property type="entry name" value="CTLH"/>
    <property type="match status" value="1"/>
</dbReference>
<evidence type="ECO:0000256" key="4">
    <source>
        <dbReference type="ARBA" id="ARBA00022490"/>
    </source>
</evidence>
<feature type="domain" description="CTLH" evidence="11">
    <location>
        <begin position="150"/>
        <end position="206"/>
    </location>
</feature>
<evidence type="ECO:0000256" key="3">
    <source>
        <dbReference type="ARBA" id="ARBA00014384"/>
    </source>
</evidence>
<evidence type="ECO:0000256" key="7">
    <source>
        <dbReference type="ARBA" id="ARBA00022833"/>
    </source>
</evidence>
<comment type="subcellular location">
    <subcellularLocation>
        <location evidence="2">Cytoplasm</location>
    </subcellularLocation>
    <subcellularLocation>
        <location evidence="1">Nucleus matrix</location>
    </subcellularLocation>
</comment>
<keyword evidence="14" id="KW-1185">Reference proteome</keyword>
<organism evidence="13 14">
    <name type="scientific">Mytilus galloprovincialis</name>
    <name type="common">Mediterranean mussel</name>
    <dbReference type="NCBI Taxonomy" id="29158"/>
    <lineage>
        <taxon>Eukaryota</taxon>
        <taxon>Metazoa</taxon>
        <taxon>Spiralia</taxon>
        <taxon>Lophotrochozoa</taxon>
        <taxon>Mollusca</taxon>
        <taxon>Bivalvia</taxon>
        <taxon>Autobranchia</taxon>
        <taxon>Pteriomorphia</taxon>
        <taxon>Mytilida</taxon>
        <taxon>Mytiloidea</taxon>
        <taxon>Mytilidae</taxon>
        <taxon>Mytilinae</taxon>
        <taxon>Mytilus</taxon>
    </lineage>
</organism>
<evidence type="ECO:0000256" key="2">
    <source>
        <dbReference type="ARBA" id="ARBA00004496"/>
    </source>
</evidence>
<evidence type="ECO:0000256" key="6">
    <source>
        <dbReference type="ARBA" id="ARBA00022771"/>
    </source>
</evidence>
<evidence type="ECO:0000259" key="11">
    <source>
        <dbReference type="PROSITE" id="PS50897"/>
    </source>
</evidence>
<keyword evidence="7" id="KW-0862">Zinc</keyword>
<dbReference type="PROSITE" id="PS51867">
    <property type="entry name" value="ZF_RING_GID"/>
    <property type="match status" value="1"/>
</dbReference>
<dbReference type="OrthoDB" id="1933455at2759"/>
<evidence type="ECO:0000256" key="10">
    <source>
        <dbReference type="PROSITE-ProRule" id="PRU01215"/>
    </source>
</evidence>
<dbReference type="GO" id="GO:0061630">
    <property type="term" value="F:ubiquitin protein ligase activity"/>
    <property type="evidence" value="ECO:0007669"/>
    <property type="project" value="InterPro"/>
</dbReference>
<evidence type="ECO:0000313" key="14">
    <source>
        <dbReference type="Proteomes" id="UP000596742"/>
    </source>
</evidence>
<proteinExistence type="predicted"/>
<dbReference type="GO" id="GO:0043249">
    <property type="term" value="P:erythrocyte maturation"/>
    <property type="evidence" value="ECO:0007669"/>
    <property type="project" value="UniProtKB-KW"/>
</dbReference>
<evidence type="ECO:0000256" key="8">
    <source>
        <dbReference type="ARBA" id="ARBA00023057"/>
    </source>
</evidence>
<dbReference type="PANTHER" id="PTHR12170">
    <property type="entry name" value="MACROPHAGE ERYTHROBLAST ATTACHER-RELATED"/>
    <property type="match status" value="1"/>
</dbReference>
<dbReference type="CDD" id="cd16659">
    <property type="entry name" value="RING-Ubox_Emp"/>
    <property type="match status" value="1"/>
</dbReference>
<keyword evidence="6 10" id="KW-0863">Zinc-finger</keyword>
<dbReference type="SMART" id="SM00667">
    <property type="entry name" value="LisH"/>
    <property type="match status" value="1"/>
</dbReference>
<dbReference type="InterPro" id="IPR006595">
    <property type="entry name" value="CTLH_C"/>
</dbReference>
<dbReference type="InterPro" id="IPR024964">
    <property type="entry name" value="CTLH/CRA"/>
</dbReference>
<dbReference type="SMART" id="SM00668">
    <property type="entry name" value="CTLH"/>
    <property type="match status" value="1"/>
</dbReference>
<dbReference type="GO" id="GO:0043161">
    <property type="term" value="P:proteasome-mediated ubiquitin-dependent protein catabolic process"/>
    <property type="evidence" value="ECO:0007669"/>
    <property type="project" value="InterPro"/>
</dbReference>
<dbReference type="SUPFAM" id="SSF57850">
    <property type="entry name" value="RING/U-box"/>
    <property type="match status" value="1"/>
</dbReference>
<dbReference type="GO" id="GO:0016363">
    <property type="term" value="C:nuclear matrix"/>
    <property type="evidence" value="ECO:0007669"/>
    <property type="project" value="UniProtKB-SubCell"/>
</dbReference>